<comment type="caution">
    <text evidence="1">The sequence shown here is derived from an EMBL/GenBank/DDBJ whole genome shotgun (WGS) entry which is preliminary data.</text>
</comment>
<organism evidence="1 2">
    <name type="scientific">Russula earlei</name>
    <dbReference type="NCBI Taxonomy" id="71964"/>
    <lineage>
        <taxon>Eukaryota</taxon>
        <taxon>Fungi</taxon>
        <taxon>Dikarya</taxon>
        <taxon>Basidiomycota</taxon>
        <taxon>Agaricomycotina</taxon>
        <taxon>Agaricomycetes</taxon>
        <taxon>Russulales</taxon>
        <taxon>Russulaceae</taxon>
        <taxon>Russula</taxon>
    </lineage>
</organism>
<dbReference type="EMBL" id="JAGFNK010000327">
    <property type="protein sequence ID" value="KAI9452736.1"/>
    <property type="molecule type" value="Genomic_DNA"/>
</dbReference>
<name>A0ACC0TYE9_9AGAM</name>
<evidence type="ECO:0000313" key="2">
    <source>
        <dbReference type="Proteomes" id="UP001207468"/>
    </source>
</evidence>
<protein>
    <submittedName>
        <fullName evidence="1">Uncharacterized protein</fullName>
    </submittedName>
</protein>
<proteinExistence type="predicted"/>
<sequence length="342" mass="38868">MIFHIYVNHEDIGPSGWHTLVHVCQRWRCIVFASPRRLNLQLVYTGKRPMSDMLDVWPVLPVVISPGKNRLHDRCWGHIAAFLESEHHHPTHAITSPYVPLSFWERLVAAMQKPFPELTSLDLWMVVNPVMTSLPDSFFRRISPTSPTSLVVRLSVSRNTKPTFVCQSPCQPSSFGIFPIPVTFRLGLWSPPSHRCHALTHFVSNSYPILVDIWKTSLGLRLPALSSPLSPNLCSTALTSTWRTYLPKSKLPFSTNSRYRSFTDVDFVVPQLHRFISHAESFKTCNDAFVGIYKNASISREPHNPSETPLGYEVQRVRVAGQVLQLILTPPFHCAKTRDRGP</sequence>
<gene>
    <name evidence="1" type="ORF">F5148DRAFT_497014</name>
</gene>
<reference evidence="1" key="1">
    <citation type="submission" date="2021-03" db="EMBL/GenBank/DDBJ databases">
        <title>Evolutionary priming and transition to the ectomycorrhizal habit in an iconic lineage of mushroom-forming fungi: is preadaptation a requirement?</title>
        <authorList>
            <consortium name="DOE Joint Genome Institute"/>
            <person name="Looney B.P."/>
            <person name="Miyauchi S."/>
            <person name="Morin E."/>
            <person name="Drula E."/>
            <person name="Courty P.E."/>
            <person name="Chicoki N."/>
            <person name="Fauchery L."/>
            <person name="Kohler A."/>
            <person name="Kuo A."/>
            <person name="LaButti K."/>
            <person name="Pangilinan J."/>
            <person name="Lipzen A."/>
            <person name="Riley R."/>
            <person name="Andreopoulos W."/>
            <person name="He G."/>
            <person name="Johnson J."/>
            <person name="Barry K.W."/>
            <person name="Grigoriev I.V."/>
            <person name="Nagy L."/>
            <person name="Hibbett D."/>
            <person name="Henrissat B."/>
            <person name="Matheny P.B."/>
            <person name="Labbe J."/>
            <person name="Martin A.F."/>
        </authorList>
    </citation>
    <scope>NUCLEOTIDE SEQUENCE</scope>
    <source>
        <strain evidence="1">BPL698</strain>
    </source>
</reference>
<keyword evidence="2" id="KW-1185">Reference proteome</keyword>
<dbReference type="Proteomes" id="UP001207468">
    <property type="component" value="Unassembled WGS sequence"/>
</dbReference>
<evidence type="ECO:0000313" key="1">
    <source>
        <dbReference type="EMBL" id="KAI9452736.1"/>
    </source>
</evidence>
<accession>A0ACC0TYE9</accession>